<name>A0A1Y2B923_9TREE</name>
<feature type="domain" description="CSC1/OSCA1-like N-terminal transmembrane" evidence="10">
    <location>
        <begin position="15"/>
        <end position="168"/>
    </location>
</feature>
<evidence type="ECO:0008006" key="14">
    <source>
        <dbReference type="Google" id="ProtNLM"/>
    </source>
</evidence>
<dbReference type="AlphaFoldDB" id="A0A1Y2B923"/>
<dbReference type="OrthoDB" id="1076608at2759"/>
<feature type="transmembrane region" description="Helical" evidence="7">
    <location>
        <begin position="635"/>
        <end position="656"/>
    </location>
</feature>
<feature type="transmembrane region" description="Helical" evidence="7">
    <location>
        <begin position="607"/>
        <end position="629"/>
    </location>
</feature>
<dbReference type="InterPro" id="IPR032880">
    <property type="entry name" value="CSC1/OSCA1-like_N"/>
</dbReference>
<dbReference type="Proteomes" id="UP000193986">
    <property type="component" value="Unassembled WGS sequence"/>
</dbReference>
<feature type="domain" description="10TM putative phosphate transporter extracellular tail" evidence="9">
    <location>
        <begin position="784"/>
        <end position="848"/>
    </location>
</feature>
<dbReference type="InterPro" id="IPR003864">
    <property type="entry name" value="CSC1/OSCA1-like_7TM"/>
</dbReference>
<evidence type="ECO:0000313" key="13">
    <source>
        <dbReference type="Proteomes" id="UP000193986"/>
    </source>
</evidence>
<evidence type="ECO:0000259" key="10">
    <source>
        <dbReference type="Pfam" id="PF13967"/>
    </source>
</evidence>
<reference evidence="12 13" key="1">
    <citation type="submission" date="2016-07" db="EMBL/GenBank/DDBJ databases">
        <title>Pervasive Adenine N6-methylation of Active Genes in Fungi.</title>
        <authorList>
            <consortium name="DOE Joint Genome Institute"/>
            <person name="Mondo S.J."/>
            <person name="Dannebaum R.O."/>
            <person name="Kuo R.C."/>
            <person name="Labutti K."/>
            <person name="Haridas S."/>
            <person name="Kuo A."/>
            <person name="Salamov A."/>
            <person name="Ahrendt S.R."/>
            <person name="Lipzen A."/>
            <person name="Sullivan W."/>
            <person name="Andreopoulos W.B."/>
            <person name="Clum A."/>
            <person name="Lindquist E."/>
            <person name="Daum C."/>
            <person name="Ramamoorthy G.K."/>
            <person name="Gryganskyi A."/>
            <person name="Culley D."/>
            <person name="Magnuson J.K."/>
            <person name="James T.Y."/>
            <person name="O'Malley M.A."/>
            <person name="Stajich J.E."/>
            <person name="Spatafora J.W."/>
            <person name="Visel A."/>
            <person name="Grigoriev I.V."/>
        </authorList>
    </citation>
    <scope>NUCLEOTIDE SEQUENCE [LARGE SCALE GENOMIC DNA]</scope>
    <source>
        <strain evidence="12 13">68-887.2</strain>
    </source>
</reference>
<organism evidence="12 13">
    <name type="scientific">Naematelia encephala</name>
    <dbReference type="NCBI Taxonomy" id="71784"/>
    <lineage>
        <taxon>Eukaryota</taxon>
        <taxon>Fungi</taxon>
        <taxon>Dikarya</taxon>
        <taxon>Basidiomycota</taxon>
        <taxon>Agaricomycotina</taxon>
        <taxon>Tremellomycetes</taxon>
        <taxon>Tremellales</taxon>
        <taxon>Naemateliaceae</taxon>
        <taxon>Naematelia</taxon>
    </lineage>
</organism>
<evidence type="ECO:0000259" key="8">
    <source>
        <dbReference type="Pfam" id="PF02714"/>
    </source>
</evidence>
<dbReference type="GO" id="GO:0005886">
    <property type="term" value="C:plasma membrane"/>
    <property type="evidence" value="ECO:0007669"/>
    <property type="project" value="TreeGrafter"/>
</dbReference>
<evidence type="ECO:0000256" key="7">
    <source>
        <dbReference type="SAM" id="Phobius"/>
    </source>
</evidence>
<sequence>MSATGKNPSSSTTPSFISALVVAGITVGVFTSLWLVLHSRRNLRRVYQPRVELAPESKRPEPLPSGVVSHWRTVFMQPDADIIIANGLDAYFFVRFLKVFGLQMLLPYFLLSCIILIPVSAASPNAGLTGLNKLTFGNVATDHENRHIAHLLVAVVLMSWTMYLLWREYAHFNEVRQGWLSSQQHLALARTRTVYIAGVPDNINSPSGIKELAGDIARLTGSANAQPRPSNVSETYNGDYTPEAGGVTKVWMTRKIKPLEKIWQEREDECSRLEGGEAKLIKLGNKNERKGKTPEKQGKLDHERGGAEMVDRFVLHKKRPTWKQGPLGLIGKKMTLETSPAYIADHNKQIDTLRAKADEYEQGNTAFVRFDSQHDAHAFARLVSKRNKLVKSGIELVPEDVVWSNISMSPYQRKIRTVVSWALTIGLIIIWAVPVAFVGLVSNVDTLCAKASWLAWICTLPKPALGIIKGVLPPVLLSLLFSLLPVVLRLWIKLQGEVRRSEIELKLFTRFWLFQVIHGFLIITLASGLVSALSGLGSMASSVPTLLATNLPGANIFFLTFILTATLSGAAKSYSRLMPFVMYLLKGILGGNTPRKNFLKTFKMDQFGWSTVFPPICLIICVTIVYSVIQPIMNLLTLVAMTLMFAAYKYILFWCADQPDSLETGGLYYIKALRTVFVSLYLEGICLAGLFFLSRDQNNKAAKSGLAGGAIMVVMIVLVALLQIYIDWFAYPKDYLVYSHSTHAILHSNGSKVNLNKSFNGVQPTQTSTEEEDENAGPELGNTTGFHGNAFHHPALWKKQPVIWIANDPLGIGKFEVARLNEAQVEASMEYAHMNAKGDLWVERGPPDEAWYGGFTSQ</sequence>
<feature type="transmembrane region" description="Helical" evidence="7">
    <location>
        <begin position="668"/>
        <end position="693"/>
    </location>
</feature>
<dbReference type="InterPro" id="IPR045122">
    <property type="entry name" value="Csc1-like"/>
</dbReference>
<dbReference type="GO" id="GO:0005227">
    <property type="term" value="F:calcium-activated cation channel activity"/>
    <property type="evidence" value="ECO:0007669"/>
    <property type="project" value="InterPro"/>
</dbReference>
<feature type="domain" description="CSC1/OSCA1-like 7TM region" evidence="8">
    <location>
        <begin position="416"/>
        <end position="691"/>
    </location>
</feature>
<gene>
    <name evidence="12" type="ORF">BCR39DRAFT_529076</name>
</gene>
<keyword evidence="3" id="KW-0813">Transport</keyword>
<feature type="transmembrane region" description="Helical" evidence="7">
    <location>
        <begin position="512"/>
        <end position="536"/>
    </location>
</feature>
<dbReference type="InParanoid" id="A0A1Y2B923"/>
<evidence type="ECO:0000313" key="12">
    <source>
        <dbReference type="EMBL" id="ORY30595.1"/>
    </source>
</evidence>
<accession>A0A1Y2B923</accession>
<evidence type="ECO:0000259" key="11">
    <source>
        <dbReference type="Pfam" id="PF14703"/>
    </source>
</evidence>
<evidence type="ECO:0000256" key="5">
    <source>
        <dbReference type="ARBA" id="ARBA00022989"/>
    </source>
</evidence>
<feature type="transmembrane region" description="Helical" evidence="7">
    <location>
        <begin position="471"/>
        <end position="492"/>
    </location>
</feature>
<protein>
    <recommendedName>
        <fullName evidence="14">DUF221-domain-containing protein</fullName>
    </recommendedName>
</protein>
<dbReference type="PANTHER" id="PTHR13018:SF143">
    <property type="entry name" value="CSC1_OSCA1-LIKE 7TM REGION DOMAIN-CONTAINING PROTEIN"/>
    <property type="match status" value="1"/>
</dbReference>
<dbReference type="Pfam" id="PF14703">
    <property type="entry name" value="PHM7_cyt"/>
    <property type="match status" value="1"/>
</dbReference>
<dbReference type="Pfam" id="PF12621">
    <property type="entry name" value="PHM7_ext"/>
    <property type="match status" value="1"/>
</dbReference>
<evidence type="ECO:0000256" key="4">
    <source>
        <dbReference type="ARBA" id="ARBA00022692"/>
    </source>
</evidence>
<dbReference type="InterPro" id="IPR027815">
    <property type="entry name" value="CSC1/OSCA1-like_cyt"/>
</dbReference>
<dbReference type="FunCoup" id="A0A1Y2B923">
    <property type="interactions" value="47"/>
</dbReference>
<feature type="transmembrane region" description="Helical" evidence="7">
    <location>
        <begin position="105"/>
        <end position="127"/>
    </location>
</feature>
<evidence type="ECO:0000259" key="9">
    <source>
        <dbReference type="Pfam" id="PF12621"/>
    </source>
</evidence>
<evidence type="ECO:0000256" key="1">
    <source>
        <dbReference type="ARBA" id="ARBA00004141"/>
    </source>
</evidence>
<feature type="transmembrane region" description="Helical" evidence="7">
    <location>
        <begin position="705"/>
        <end position="726"/>
    </location>
</feature>
<keyword evidence="13" id="KW-1185">Reference proteome</keyword>
<feature type="transmembrane region" description="Helical" evidence="7">
    <location>
        <begin position="147"/>
        <end position="166"/>
    </location>
</feature>
<evidence type="ECO:0000256" key="3">
    <source>
        <dbReference type="ARBA" id="ARBA00022448"/>
    </source>
</evidence>
<keyword evidence="5 7" id="KW-1133">Transmembrane helix</keyword>
<feature type="transmembrane region" description="Helical" evidence="7">
    <location>
        <begin position="418"/>
        <end position="437"/>
    </location>
</feature>
<dbReference type="InterPro" id="IPR022257">
    <property type="entry name" value="PHM7_ext"/>
</dbReference>
<dbReference type="Pfam" id="PF13967">
    <property type="entry name" value="RSN1_TM"/>
    <property type="match status" value="1"/>
</dbReference>
<keyword evidence="6 7" id="KW-0472">Membrane</keyword>
<dbReference type="Pfam" id="PF02714">
    <property type="entry name" value="RSN1_7TM"/>
    <property type="match status" value="1"/>
</dbReference>
<keyword evidence="4 7" id="KW-0812">Transmembrane</keyword>
<comment type="similarity">
    <text evidence="2">Belongs to the CSC1 (TC 1.A.17) family.</text>
</comment>
<proteinExistence type="inferred from homology"/>
<evidence type="ECO:0000256" key="6">
    <source>
        <dbReference type="ARBA" id="ARBA00023136"/>
    </source>
</evidence>
<evidence type="ECO:0000256" key="2">
    <source>
        <dbReference type="ARBA" id="ARBA00007779"/>
    </source>
</evidence>
<comment type="caution">
    <text evidence="12">The sequence shown here is derived from an EMBL/GenBank/DDBJ whole genome shotgun (WGS) entry which is preliminary data.</text>
</comment>
<feature type="transmembrane region" description="Helical" evidence="7">
    <location>
        <begin position="556"/>
        <end position="574"/>
    </location>
</feature>
<dbReference type="EMBL" id="MCFC01000019">
    <property type="protein sequence ID" value="ORY30595.1"/>
    <property type="molecule type" value="Genomic_DNA"/>
</dbReference>
<dbReference type="PANTHER" id="PTHR13018">
    <property type="entry name" value="PROBABLE MEMBRANE PROTEIN DUF221-RELATED"/>
    <property type="match status" value="1"/>
</dbReference>
<feature type="transmembrane region" description="Helical" evidence="7">
    <location>
        <begin position="16"/>
        <end position="37"/>
    </location>
</feature>
<feature type="domain" description="CSC1/OSCA1-like cytosolic" evidence="11">
    <location>
        <begin position="245"/>
        <end position="405"/>
    </location>
</feature>
<comment type="subcellular location">
    <subcellularLocation>
        <location evidence="1">Membrane</location>
        <topology evidence="1">Multi-pass membrane protein</topology>
    </subcellularLocation>
</comment>